<dbReference type="InterPro" id="IPR007529">
    <property type="entry name" value="Znf_HIT"/>
</dbReference>
<dbReference type="Pfam" id="PF04438">
    <property type="entry name" value="zf-HIT"/>
    <property type="match status" value="1"/>
</dbReference>
<keyword evidence="8" id="KW-1185">Reference proteome</keyword>
<evidence type="ECO:0000313" key="7">
    <source>
        <dbReference type="EMBL" id="CAI5736448.1"/>
    </source>
</evidence>
<evidence type="ECO:0000256" key="2">
    <source>
        <dbReference type="ARBA" id="ARBA00022771"/>
    </source>
</evidence>
<dbReference type="GO" id="GO:0005634">
    <property type="term" value="C:nucleus"/>
    <property type="evidence" value="ECO:0007669"/>
    <property type="project" value="TreeGrafter"/>
</dbReference>
<feature type="domain" description="HIT-type" evidence="6">
    <location>
        <begin position="5"/>
        <end position="38"/>
    </location>
</feature>
<proteinExistence type="predicted"/>
<dbReference type="PROSITE" id="PS51083">
    <property type="entry name" value="ZF_HIT"/>
    <property type="match status" value="1"/>
</dbReference>
<dbReference type="SUPFAM" id="SSF144232">
    <property type="entry name" value="HIT/MYND zinc finger-like"/>
    <property type="match status" value="1"/>
</dbReference>
<feature type="region of interest" description="Disordered" evidence="5">
    <location>
        <begin position="39"/>
        <end position="67"/>
    </location>
</feature>
<dbReference type="Gene3D" id="3.30.60.190">
    <property type="match status" value="1"/>
</dbReference>
<keyword evidence="3" id="KW-0862">Zinc</keyword>
<evidence type="ECO:0000256" key="1">
    <source>
        <dbReference type="ARBA" id="ARBA00022723"/>
    </source>
</evidence>
<reference evidence="7" key="1">
    <citation type="submission" date="2022-12" db="EMBL/GenBank/DDBJ databases">
        <authorList>
            <person name="Webb A."/>
        </authorList>
    </citation>
    <scope>NUCLEOTIDE SEQUENCE</scope>
    <source>
        <strain evidence="7">Hp1</strain>
    </source>
</reference>
<keyword evidence="2 4" id="KW-0863">Zinc-finger</keyword>
<evidence type="ECO:0000259" key="6">
    <source>
        <dbReference type="PROSITE" id="PS51083"/>
    </source>
</evidence>
<dbReference type="PANTHER" id="PTHR13483">
    <property type="entry name" value="BOX C_D SNORNA PROTEIN 1-RELATED"/>
    <property type="match status" value="1"/>
</dbReference>
<dbReference type="GO" id="GO:0000463">
    <property type="term" value="P:maturation of LSU-rRNA from tricistronic rRNA transcript (SSU-rRNA, 5.8S rRNA, LSU-rRNA)"/>
    <property type="evidence" value="ECO:0007669"/>
    <property type="project" value="TreeGrafter"/>
</dbReference>
<evidence type="ECO:0000256" key="4">
    <source>
        <dbReference type="PROSITE-ProRule" id="PRU00453"/>
    </source>
</evidence>
<organism evidence="7 8">
    <name type="scientific">Hyaloperonospora brassicae</name>
    <name type="common">Brassica downy mildew</name>
    <name type="synonym">Peronospora brassicae</name>
    <dbReference type="NCBI Taxonomy" id="162125"/>
    <lineage>
        <taxon>Eukaryota</taxon>
        <taxon>Sar</taxon>
        <taxon>Stramenopiles</taxon>
        <taxon>Oomycota</taxon>
        <taxon>Peronosporomycetes</taxon>
        <taxon>Peronosporales</taxon>
        <taxon>Peronosporaceae</taxon>
        <taxon>Hyaloperonospora</taxon>
    </lineage>
</organism>
<accession>A0AAV0UJU2</accession>
<dbReference type="GO" id="GO:0048254">
    <property type="term" value="P:snoRNA localization"/>
    <property type="evidence" value="ECO:0007669"/>
    <property type="project" value="TreeGrafter"/>
</dbReference>
<protein>
    <recommendedName>
        <fullName evidence="6">HIT-type domain-containing protein</fullName>
    </recommendedName>
</protein>
<dbReference type="InterPro" id="IPR051639">
    <property type="entry name" value="BCD1"/>
</dbReference>
<dbReference type="CDD" id="cd23024">
    <property type="entry name" value="zf-HIT_ZNHIT2-3"/>
    <property type="match status" value="1"/>
</dbReference>
<name>A0AAV0UJU2_HYABA</name>
<dbReference type="AlphaFoldDB" id="A0AAV0UJU2"/>
<dbReference type="Proteomes" id="UP001162031">
    <property type="component" value="Unassembled WGS sequence"/>
</dbReference>
<dbReference type="EMBL" id="CANTFL010001315">
    <property type="protein sequence ID" value="CAI5736448.1"/>
    <property type="molecule type" value="Genomic_DNA"/>
</dbReference>
<dbReference type="GO" id="GO:0008270">
    <property type="term" value="F:zinc ion binding"/>
    <property type="evidence" value="ECO:0007669"/>
    <property type="project" value="UniProtKB-UniRule"/>
</dbReference>
<dbReference type="GO" id="GO:0070761">
    <property type="term" value="C:pre-snoRNP complex"/>
    <property type="evidence" value="ECO:0007669"/>
    <property type="project" value="TreeGrafter"/>
</dbReference>
<dbReference type="PANTHER" id="PTHR13483:SF11">
    <property type="entry name" value="ZINC FINGER HIT DOMAIN-CONTAINING PROTEIN 3"/>
    <property type="match status" value="1"/>
</dbReference>
<dbReference type="GO" id="GO:0000492">
    <property type="term" value="P:box C/D snoRNP assembly"/>
    <property type="evidence" value="ECO:0007669"/>
    <property type="project" value="TreeGrafter"/>
</dbReference>
<evidence type="ECO:0000256" key="3">
    <source>
        <dbReference type="ARBA" id="ARBA00022833"/>
    </source>
</evidence>
<sequence length="131" mass="14144">MTQLCGVCTTTEAKYKCPTCRLLYCSLVCCKTHKETPCAPPAALEKPPVPTVTSAPPMPMDEESERLTAEQLNGLRTSAGIKELLADPVVTQTLTQIDSSLDKTKALEKALLAPTFAKFLYQALDEVAAVK</sequence>
<evidence type="ECO:0000256" key="5">
    <source>
        <dbReference type="SAM" id="MobiDB-lite"/>
    </source>
</evidence>
<keyword evidence="1" id="KW-0479">Metal-binding</keyword>
<comment type="caution">
    <text evidence="7">The sequence shown here is derived from an EMBL/GenBank/DDBJ whole genome shotgun (WGS) entry which is preliminary data.</text>
</comment>
<gene>
    <name evidence="7" type="ORF">HBR001_LOCUS6826</name>
</gene>
<evidence type="ECO:0000313" key="8">
    <source>
        <dbReference type="Proteomes" id="UP001162031"/>
    </source>
</evidence>